<protein>
    <submittedName>
        <fullName evidence="2">Uncharacterized protein</fullName>
    </submittedName>
</protein>
<feature type="transmembrane region" description="Helical" evidence="1">
    <location>
        <begin position="27"/>
        <end position="48"/>
    </location>
</feature>
<accession>A0A0K2UID4</accession>
<reference evidence="2" key="1">
    <citation type="submission" date="2014-05" db="EMBL/GenBank/DDBJ databases">
        <authorList>
            <person name="Chronopoulou M."/>
        </authorList>
    </citation>
    <scope>NUCLEOTIDE SEQUENCE</scope>
    <source>
        <tissue evidence="2">Whole organism</tissue>
    </source>
</reference>
<sequence>MYRVFLDYAQKLCRQHFVAGNFALMRFAPFLFFLIMDSNFIIVLVILII</sequence>
<keyword evidence="1" id="KW-0472">Membrane</keyword>
<keyword evidence="1" id="KW-0812">Transmembrane</keyword>
<proteinExistence type="predicted"/>
<dbReference type="EMBL" id="HACA01020085">
    <property type="protein sequence ID" value="CDW37446.1"/>
    <property type="molecule type" value="Transcribed_RNA"/>
</dbReference>
<organism evidence="2">
    <name type="scientific">Lepeophtheirus salmonis</name>
    <name type="common">Salmon louse</name>
    <name type="synonym">Caligus salmonis</name>
    <dbReference type="NCBI Taxonomy" id="72036"/>
    <lineage>
        <taxon>Eukaryota</taxon>
        <taxon>Metazoa</taxon>
        <taxon>Ecdysozoa</taxon>
        <taxon>Arthropoda</taxon>
        <taxon>Crustacea</taxon>
        <taxon>Multicrustacea</taxon>
        <taxon>Hexanauplia</taxon>
        <taxon>Copepoda</taxon>
        <taxon>Siphonostomatoida</taxon>
        <taxon>Caligidae</taxon>
        <taxon>Lepeophtheirus</taxon>
    </lineage>
</organism>
<name>A0A0K2UID4_LEPSM</name>
<evidence type="ECO:0000256" key="1">
    <source>
        <dbReference type="SAM" id="Phobius"/>
    </source>
</evidence>
<evidence type="ECO:0000313" key="2">
    <source>
        <dbReference type="EMBL" id="CDW37446.1"/>
    </source>
</evidence>
<keyword evidence="1" id="KW-1133">Transmembrane helix</keyword>
<dbReference type="AlphaFoldDB" id="A0A0K2UID4"/>